<dbReference type="AlphaFoldDB" id="A0A645DSJ1"/>
<accession>A0A645DSJ1</accession>
<feature type="compositionally biased region" description="Polar residues" evidence="1">
    <location>
        <begin position="122"/>
        <end position="131"/>
    </location>
</feature>
<feature type="region of interest" description="Disordered" evidence="1">
    <location>
        <begin position="111"/>
        <end position="132"/>
    </location>
</feature>
<reference evidence="2" key="1">
    <citation type="submission" date="2019-08" db="EMBL/GenBank/DDBJ databases">
        <authorList>
            <person name="Kucharzyk K."/>
            <person name="Murdoch R.W."/>
            <person name="Higgins S."/>
            <person name="Loffler F."/>
        </authorList>
    </citation>
    <scope>NUCLEOTIDE SEQUENCE</scope>
</reference>
<evidence type="ECO:0000256" key="1">
    <source>
        <dbReference type="SAM" id="MobiDB-lite"/>
    </source>
</evidence>
<evidence type="ECO:0000313" key="2">
    <source>
        <dbReference type="EMBL" id="MPM92239.1"/>
    </source>
</evidence>
<organism evidence="2">
    <name type="scientific">bioreactor metagenome</name>
    <dbReference type="NCBI Taxonomy" id="1076179"/>
    <lineage>
        <taxon>unclassified sequences</taxon>
        <taxon>metagenomes</taxon>
        <taxon>ecological metagenomes</taxon>
    </lineage>
</organism>
<comment type="caution">
    <text evidence="2">The sequence shown here is derived from an EMBL/GenBank/DDBJ whole genome shotgun (WGS) entry which is preliminary data.</text>
</comment>
<name>A0A645DSJ1_9ZZZZ</name>
<proteinExistence type="predicted"/>
<sequence length="187" mass="19699">MGRPEQHVIALAVLEPEQVGAVLDPPVGQLVRFARQQRREVHLLGADGVHLLADDVLDLVQHPQPERQPGVDARSGTTDVSGAHQPAMAGHLGVRRVLAQGADEQLGHLGDHRGLPGVDGQADSTAPQRAQPTVIPSAPRARTVLIVRVRARSRVARSTPAGTGASPARAAVTCTSRIGRPAAYRVT</sequence>
<dbReference type="EMBL" id="VSSQ01039207">
    <property type="protein sequence ID" value="MPM92239.1"/>
    <property type="molecule type" value="Genomic_DNA"/>
</dbReference>
<protein>
    <submittedName>
        <fullName evidence="2">Uncharacterized protein</fullName>
    </submittedName>
</protein>
<gene>
    <name evidence="2" type="ORF">SDC9_139374</name>
</gene>